<dbReference type="RefSeq" id="WP_107989279.1">
    <property type="nucleotide sequence ID" value="NZ_QAYG01000002.1"/>
</dbReference>
<feature type="region of interest" description="Disordered" evidence="1">
    <location>
        <begin position="480"/>
        <end position="499"/>
    </location>
</feature>
<dbReference type="Gene3D" id="3.40.50.300">
    <property type="entry name" value="P-loop containing nucleotide triphosphate hydrolases"/>
    <property type="match status" value="1"/>
</dbReference>
<organism evidence="2 3">
    <name type="scientific">Breoghania corrubedonensis</name>
    <dbReference type="NCBI Taxonomy" id="665038"/>
    <lineage>
        <taxon>Bacteria</taxon>
        <taxon>Pseudomonadati</taxon>
        <taxon>Pseudomonadota</taxon>
        <taxon>Alphaproteobacteria</taxon>
        <taxon>Hyphomicrobiales</taxon>
        <taxon>Stappiaceae</taxon>
        <taxon>Breoghania</taxon>
    </lineage>
</organism>
<sequence>MNAPLSREQWEKLRRETMDTMPRVIGEVGRAKALLPYQGQAVGLLESTAIRVLFIEKSRRIGMTWGLASYAVLRAGRIREAGGMDAMYISYSQEMTREFIDACAMWARAFSTAAIAQDEYLFDDTDPDHPEDTRQIQAFRIRFASGFEIIGLSSAPRTLRGKQGLVIIDEAAFVDNLKELLKAALAFLMWGGQVVVCSTHNGTENEFNVQIQEILGGRSKYAHMRVDLDQALKDGLYQRICLVRGIEWSPEGEAEWREELIGFYGDGADEELFCIPSMGSGAWLTAPLIEARMTADAPVLRLELPADFLQRPELERAVLLAPFMANLEEALDALDLTPLFAFGFDFARVADLTVGALLAIEKDLKRREVLSFELRGVPGDEQKLIVRTVLKHVRHRCVGAAFDATGMGWTVAEDMGREFGLREKDDDAGLVWAVKFSQDWYRLNMPPLKTAFEDNAITITADADHLSDLRAVKLVRGIPRVPETRETEKGDGSKKGKKRHGDYAVALALAHFASRMQWHEYAYTPAPPPRSRYDEPAGMSDDGERPFRMATMRRKRGIF</sequence>
<comment type="caution">
    <text evidence="2">The sequence shown here is derived from an EMBL/GenBank/DDBJ whole genome shotgun (WGS) entry which is preliminary data.</text>
</comment>
<feature type="region of interest" description="Disordered" evidence="1">
    <location>
        <begin position="525"/>
        <end position="545"/>
    </location>
</feature>
<gene>
    <name evidence="2" type="ORF">C8N35_102126</name>
</gene>
<name>A0A2T5VCE9_9HYPH</name>
<proteinExistence type="predicted"/>
<evidence type="ECO:0000313" key="3">
    <source>
        <dbReference type="Proteomes" id="UP000244081"/>
    </source>
</evidence>
<keyword evidence="3" id="KW-1185">Reference proteome</keyword>
<accession>A0A2T5VCE9</accession>
<dbReference type="InterPro" id="IPR027417">
    <property type="entry name" value="P-loop_NTPase"/>
</dbReference>
<evidence type="ECO:0000313" key="2">
    <source>
        <dbReference type="EMBL" id="PTW61417.1"/>
    </source>
</evidence>
<dbReference type="EMBL" id="QAYG01000002">
    <property type="protein sequence ID" value="PTW61417.1"/>
    <property type="molecule type" value="Genomic_DNA"/>
</dbReference>
<evidence type="ECO:0000256" key="1">
    <source>
        <dbReference type="SAM" id="MobiDB-lite"/>
    </source>
</evidence>
<dbReference type="OrthoDB" id="9801658at2"/>
<reference evidence="2 3" key="1">
    <citation type="submission" date="2018-04" db="EMBL/GenBank/DDBJ databases">
        <title>Genomic Encyclopedia of Archaeal and Bacterial Type Strains, Phase II (KMG-II): from individual species to whole genera.</title>
        <authorList>
            <person name="Goeker M."/>
        </authorList>
    </citation>
    <scope>NUCLEOTIDE SEQUENCE [LARGE SCALE GENOMIC DNA]</scope>
    <source>
        <strain evidence="2 3">DSM 23382</strain>
    </source>
</reference>
<feature type="compositionally biased region" description="Basic and acidic residues" evidence="1">
    <location>
        <begin position="482"/>
        <end position="494"/>
    </location>
</feature>
<dbReference type="Gene3D" id="3.30.420.240">
    <property type="match status" value="1"/>
</dbReference>
<dbReference type="Pfam" id="PF03237">
    <property type="entry name" value="Terminase_6N"/>
    <property type="match status" value="1"/>
</dbReference>
<dbReference type="Proteomes" id="UP000244081">
    <property type="component" value="Unassembled WGS sequence"/>
</dbReference>
<protein>
    <submittedName>
        <fullName evidence="2">Phage FluMu gp28-like protein</fullName>
    </submittedName>
</protein>
<dbReference type="AlphaFoldDB" id="A0A2T5VCE9"/>